<organism evidence="2 3">
    <name type="scientific">Gongylonema pulchrum</name>
    <dbReference type="NCBI Taxonomy" id="637853"/>
    <lineage>
        <taxon>Eukaryota</taxon>
        <taxon>Metazoa</taxon>
        <taxon>Ecdysozoa</taxon>
        <taxon>Nematoda</taxon>
        <taxon>Chromadorea</taxon>
        <taxon>Rhabditida</taxon>
        <taxon>Spirurina</taxon>
        <taxon>Spiruromorpha</taxon>
        <taxon>Spiruroidea</taxon>
        <taxon>Gongylonematidae</taxon>
        <taxon>Gongylonema</taxon>
    </lineage>
</organism>
<evidence type="ECO:0000313" key="2">
    <source>
        <dbReference type="EMBL" id="VDN28231.1"/>
    </source>
</evidence>
<dbReference type="InterPro" id="IPR046347">
    <property type="entry name" value="bZIP_sf"/>
</dbReference>
<dbReference type="Proteomes" id="UP000271098">
    <property type="component" value="Unassembled WGS sequence"/>
</dbReference>
<sequence length="61" mass="7427">MAAARYRKKLKTNHDTDRLEVERLEERNAYLRTNVEMLMEQISNYKQIILENIRKCDVENK</sequence>
<accession>A0A3P7NA25</accession>
<evidence type="ECO:0000256" key="1">
    <source>
        <dbReference type="SAM" id="Coils"/>
    </source>
</evidence>
<evidence type="ECO:0008006" key="4">
    <source>
        <dbReference type="Google" id="ProtNLM"/>
    </source>
</evidence>
<dbReference type="SUPFAM" id="SSF57959">
    <property type="entry name" value="Leucine zipper domain"/>
    <property type="match status" value="1"/>
</dbReference>
<name>A0A3P7NA25_9BILA</name>
<evidence type="ECO:0000313" key="3">
    <source>
        <dbReference type="Proteomes" id="UP000271098"/>
    </source>
</evidence>
<dbReference type="Gene3D" id="1.20.5.170">
    <property type="match status" value="1"/>
</dbReference>
<reference evidence="2 3" key="1">
    <citation type="submission" date="2018-11" db="EMBL/GenBank/DDBJ databases">
        <authorList>
            <consortium name="Pathogen Informatics"/>
        </authorList>
    </citation>
    <scope>NUCLEOTIDE SEQUENCE [LARGE SCALE GENOMIC DNA]</scope>
</reference>
<keyword evidence="1" id="KW-0175">Coiled coil</keyword>
<dbReference type="GO" id="GO:0003700">
    <property type="term" value="F:DNA-binding transcription factor activity"/>
    <property type="evidence" value="ECO:0007669"/>
    <property type="project" value="InterPro"/>
</dbReference>
<protein>
    <recommendedName>
        <fullName evidence="4">BZIP domain-containing protein</fullName>
    </recommendedName>
</protein>
<dbReference type="AlphaFoldDB" id="A0A3P7NA25"/>
<dbReference type="EMBL" id="UYRT01084008">
    <property type="protein sequence ID" value="VDN28231.1"/>
    <property type="molecule type" value="Genomic_DNA"/>
</dbReference>
<keyword evidence="3" id="KW-1185">Reference proteome</keyword>
<feature type="coiled-coil region" evidence="1">
    <location>
        <begin position="7"/>
        <end position="41"/>
    </location>
</feature>
<gene>
    <name evidence="2" type="ORF">GPUH_LOCUS16619</name>
</gene>
<proteinExistence type="predicted"/>